<comment type="caution">
    <text evidence="2">The sequence shown here is derived from an EMBL/GenBank/DDBJ whole genome shotgun (WGS) entry which is preliminary data.</text>
</comment>
<reference evidence="2 3" key="1">
    <citation type="submission" date="2014-10" db="EMBL/GenBank/DDBJ databases">
        <title>Draft genome of the hookworm Ancylostoma caninum.</title>
        <authorList>
            <person name="Mitreva M."/>
        </authorList>
    </citation>
    <scope>NUCLEOTIDE SEQUENCE [LARGE SCALE GENOMIC DNA]</scope>
    <source>
        <strain evidence="2 3">Baltimore</strain>
    </source>
</reference>
<sequence>MPSRAGLQKSSKRLALPSSCDVRRMEEEVTTVAKDPEDVAPTSEDGEECPVAMGTPEPSYVLSIYERRKYNIPSVGEDDTLFCRILNKRVEPSRLTDKQ</sequence>
<organism evidence="2 3">
    <name type="scientific">Ancylostoma caninum</name>
    <name type="common">Dog hookworm</name>
    <dbReference type="NCBI Taxonomy" id="29170"/>
    <lineage>
        <taxon>Eukaryota</taxon>
        <taxon>Metazoa</taxon>
        <taxon>Ecdysozoa</taxon>
        <taxon>Nematoda</taxon>
        <taxon>Chromadorea</taxon>
        <taxon>Rhabditida</taxon>
        <taxon>Rhabditina</taxon>
        <taxon>Rhabditomorpha</taxon>
        <taxon>Strongyloidea</taxon>
        <taxon>Ancylostomatidae</taxon>
        <taxon>Ancylostomatinae</taxon>
        <taxon>Ancylostoma</taxon>
    </lineage>
</organism>
<dbReference type="EMBL" id="JOJR01000775">
    <property type="protein sequence ID" value="RCN34490.1"/>
    <property type="molecule type" value="Genomic_DNA"/>
</dbReference>
<feature type="region of interest" description="Disordered" evidence="1">
    <location>
        <begin position="27"/>
        <end position="55"/>
    </location>
</feature>
<proteinExistence type="predicted"/>
<accession>A0A368FUJ4</accession>
<evidence type="ECO:0000313" key="2">
    <source>
        <dbReference type="EMBL" id="RCN34490.1"/>
    </source>
</evidence>
<dbReference type="Proteomes" id="UP000252519">
    <property type="component" value="Unassembled WGS sequence"/>
</dbReference>
<keyword evidence="3" id="KW-1185">Reference proteome</keyword>
<evidence type="ECO:0000256" key="1">
    <source>
        <dbReference type="SAM" id="MobiDB-lite"/>
    </source>
</evidence>
<evidence type="ECO:0000313" key="3">
    <source>
        <dbReference type="Proteomes" id="UP000252519"/>
    </source>
</evidence>
<name>A0A368FUJ4_ANCCA</name>
<gene>
    <name evidence="2" type="ORF">ANCCAN_19667</name>
</gene>
<dbReference type="AlphaFoldDB" id="A0A368FUJ4"/>
<dbReference type="OrthoDB" id="10446230at2759"/>
<protein>
    <submittedName>
        <fullName evidence="2">Uncharacterized protein</fullName>
    </submittedName>
</protein>